<dbReference type="EMBL" id="CBTJ020000047">
    <property type="protein sequence ID" value="CDI03149.1"/>
    <property type="molecule type" value="Genomic_DNA"/>
</dbReference>
<reference evidence="3" key="2">
    <citation type="submission" date="2014-03" db="EMBL/GenBank/DDBJ databases">
        <title>Candidatus Competibacter-lineage genomes retrieved from metagenomes reveal functional metabolic diversity.</title>
        <authorList>
            <person name="McIlroy S.J."/>
            <person name="Albertsen M."/>
            <person name="Andresen E.K."/>
            <person name="Saunders A.M."/>
            <person name="Kristiansen R."/>
            <person name="Stokholm-Bjerregaard M."/>
            <person name="Nielsen K.L."/>
            <person name="Nielsen P.H."/>
        </authorList>
    </citation>
    <scope>NUCLEOTIDE SEQUENCE</scope>
    <source>
        <strain evidence="3">Run_A_D11</strain>
    </source>
</reference>
<dbReference type="SUPFAM" id="SSF55785">
    <property type="entry name" value="PYP-like sensor domain (PAS domain)"/>
    <property type="match status" value="1"/>
</dbReference>
<comment type="caution">
    <text evidence="3">The sequence shown here is derived from an EMBL/GenBank/DDBJ whole genome shotgun (WGS) entry which is preliminary data.</text>
</comment>
<dbReference type="Gene3D" id="3.30.450.20">
    <property type="entry name" value="PAS domain"/>
    <property type="match status" value="1"/>
</dbReference>
<feature type="region of interest" description="Disordered" evidence="1">
    <location>
        <begin position="320"/>
        <end position="388"/>
    </location>
</feature>
<dbReference type="InterPro" id="IPR013767">
    <property type="entry name" value="PAS_fold"/>
</dbReference>
<dbReference type="InterPro" id="IPR035965">
    <property type="entry name" value="PAS-like_dom_sf"/>
</dbReference>
<dbReference type="CDD" id="cd00130">
    <property type="entry name" value="PAS"/>
    <property type="match status" value="1"/>
</dbReference>
<evidence type="ECO:0000313" key="3">
    <source>
        <dbReference type="EMBL" id="CDI03149.1"/>
    </source>
</evidence>
<evidence type="ECO:0000313" key="4">
    <source>
        <dbReference type="Proteomes" id="UP000035760"/>
    </source>
</evidence>
<organism evidence="3 4">
    <name type="scientific">Candidatus Competibacter denitrificans Run_A_D11</name>
    <dbReference type="NCBI Taxonomy" id="1400863"/>
    <lineage>
        <taxon>Bacteria</taxon>
        <taxon>Pseudomonadati</taxon>
        <taxon>Pseudomonadota</taxon>
        <taxon>Gammaproteobacteria</taxon>
        <taxon>Candidatus Competibacteraceae</taxon>
        <taxon>Candidatus Competibacter</taxon>
    </lineage>
</organism>
<name>W6M975_9GAMM</name>
<dbReference type="RefSeq" id="WP_048673677.1">
    <property type="nucleotide sequence ID" value="NZ_CBTJ020000047.1"/>
</dbReference>
<dbReference type="Pfam" id="PF00989">
    <property type="entry name" value="PAS"/>
    <property type="match status" value="1"/>
</dbReference>
<accession>W6M975</accession>
<protein>
    <recommendedName>
        <fullName evidence="2">PAS domain-containing protein</fullName>
    </recommendedName>
</protein>
<dbReference type="GO" id="GO:0006355">
    <property type="term" value="P:regulation of DNA-templated transcription"/>
    <property type="evidence" value="ECO:0007669"/>
    <property type="project" value="InterPro"/>
</dbReference>
<proteinExistence type="predicted"/>
<sequence>MPSLDQLAHLLRATLEDATRVTALMDTALQQAPHPTFELSHDGVIWYLNTVAADTLGITPTQAVGTRLSNYVDDGLMTQRRLDSLKREPVAQSWPDRWRRHHEVIPCRMTAFPMPETLRTERPRVILWSEQVGALPQAVRTEHPSGDSGRRASPFFSDTTPIYGRDLDPFLEALGIKLHRICEYLGVTTLAWYKWRREPDEPIGSRTIELHLRLLDAYPDLTKAGAHPLDLQETLRAQRGIEVSLNELALLLGIEARTAYAWGHGQPVSGPIQGLTASLLHMLVQKPRYAWDEYRQIVDRQAEREGASLWETKSWTRAAESSSILAANEPTHRRGRGRRKRVQDNRINRLSEPSTSTEPTEQVNPAKDGSSEVENPRSKGAFPRNKRK</sequence>
<dbReference type="Proteomes" id="UP000035760">
    <property type="component" value="Unassembled WGS sequence"/>
</dbReference>
<dbReference type="SMART" id="SM00091">
    <property type="entry name" value="PAS"/>
    <property type="match status" value="1"/>
</dbReference>
<gene>
    <name evidence="3" type="ORF">BN873_40009</name>
</gene>
<dbReference type="AlphaFoldDB" id="W6M975"/>
<dbReference type="InterPro" id="IPR000014">
    <property type="entry name" value="PAS"/>
</dbReference>
<dbReference type="PROSITE" id="PS50112">
    <property type="entry name" value="PAS"/>
    <property type="match status" value="1"/>
</dbReference>
<evidence type="ECO:0000256" key="1">
    <source>
        <dbReference type="SAM" id="MobiDB-lite"/>
    </source>
</evidence>
<dbReference type="STRING" id="1400863.BN873_40009"/>
<keyword evidence="4" id="KW-1185">Reference proteome</keyword>
<reference evidence="3" key="1">
    <citation type="submission" date="2013-07" db="EMBL/GenBank/DDBJ databases">
        <authorList>
            <person name="McIlroy S."/>
        </authorList>
    </citation>
    <scope>NUCLEOTIDE SEQUENCE [LARGE SCALE GENOMIC DNA]</scope>
    <source>
        <strain evidence="3">Run_A_D11</strain>
    </source>
</reference>
<feature type="compositionally biased region" description="Polar residues" evidence="1">
    <location>
        <begin position="351"/>
        <end position="363"/>
    </location>
</feature>
<feature type="domain" description="PAS" evidence="2">
    <location>
        <begin position="21"/>
        <end position="65"/>
    </location>
</feature>
<evidence type="ECO:0000259" key="2">
    <source>
        <dbReference type="PROSITE" id="PS50112"/>
    </source>
</evidence>